<keyword evidence="3" id="KW-0175">Coiled coil</keyword>
<feature type="region of interest" description="Disordered" evidence="4">
    <location>
        <begin position="22"/>
        <end position="265"/>
    </location>
</feature>
<feature type="region of interest" description="Disordered" evidence="4">
    <location>
        <begin position="1291"/>
        <end position="1388"/>
    </location>
</feature>
<keyword evidence="1" id="KW-0479">Metal-binding</keyword>
<feature type="compositionally biased region" description="Acidic residues" evidence="4">
    <location>
        <begin position="1182"/>
        <end position="1193"/>
    </location>
</feature>
<evidence type="ECO:0000256" key="2">
    <source>
        <dbReference type="ARBA" id="ARBA00022833"/>
    </source>
</evidence>
<feature type="coiled-coil region" evidence="3">
    <location>
        <begin position="710"/>
        <end position="752"/>
    </location>
</feature>
<gene>
    <name evidence="6" type="ORF">QBC37DRAFT_171006</name>
</gene>
<organism evidence="6 7">
    <name type="scientific">Rhypophila decipiens</name>
    <dbReference type="NCBI Taxonomy" id="261697"/>
    <lineage>
        <taxon>Eukaryota</taxon>
        <taxon>Fungi</taxon>
        <taxon>Dikarya</taxon>
        <taxon>Ascomycota</taxon>
        <taxon>Pezizomycotina</taxon>
        <taxon>Sordariomycetes</taxon>
        <taxon>Sordariomycetidae</taxon>
        <taxon>Sordariales</taxon>
        <taxon>Naviculisporaceae</taxon>
        <taxon>Rhypophila</taxon>
    </lineage>
</organism>
<reference evidence="6" key="2">
    <citation type="submission" date="2023-05" db="EMBL/GenBank/DDBJ databases">
        <authorList>
            <consortium name="Lawrence Berkeley National Laboratory"/>
            <person name="Steindorff A."/>
            <person name="Hensen N."/>
            <person name="Bonometti L."/>
            <person name="Westerberg I."/>
            <person name="Brannstrom I.O."/>
            <person name="Guillou S."/>
            <person name="Cros-Aarteil S."/>
            <person name="Calhoun S."/>
            <person name="Haridas S."/>
            <person name="Kuo A."/>
            <person name="Mondo S."/>
            <person name="Pangilinan J."/>
            <person name="Riley R."/>
            <person name="Labutti K."/>
            <person name="Andreopoulos B."/>
            <person name="Lipzen A."/>
            <person name="Chen C."/>
            <person name="Yanf M."/>
            <person name="Daum C."/>
            <person name="Ng V."/>
            <person name="Clum A."/>
            <person name="Ohm R."/>
            <person name="Martin F."/>
            <person name="Silar P."/>
            <person name="Natvig D."/>
            <person name="Lalanne C."/>
            <person name="Gautier V."/>
            <person name="Ament-Velasquez S.L."/>
            <person name="Kruys A."/>
            <person name="Hutchinson M.I."/>
            <person name="Powell A.J."/>
            <person name="Barry K."/>
            <person name="Miller A.N."/>
            <person name="Grigoriev I.V."/>
            <person name="Debuchy R."/>
            <person name="Gladieux P."/>
            <person name="Thoren M.H."/>
            <person name="Johannesson H."/>
        </authorList>
    </citation>
    <scope>NUCLEOTIDE SEQUENCE</scope>
    <source>
        <strain evidence="6">PSN293</strain>
    </source>
</reference>
<feature type="compositionally biased region" description="Basic and acidic residues" evidence="4">
    <location>
        <begin position="400"/>
        <end position="409"/>
    </location>
</feature>
<dbReference type="EMBL" id="MU858106">
    <property type="protein sequence ID" value="KAK4213636.1"/>
    <property type="molecule type" value="Genomic_DNA"/>
</dbReference>
<feature type="compositionally biased region" description="Polar residues" evidence="4">
    <location>
        <begin position="331"/>
        <end position="341"/>
    </location>
</feature>
<feature type="region of interest" description="Disordered" evidence="4">
    <location>
        <begin position="816"/>
        <end position="874"/>
    </location>
</feature>
<proteinExistence type="predicted"/>
<protein>
    <recommendedName>
        <fullName evidence="5">PARP-type domain-containing protein</fullName>
    </recommendedName>
</protein>
<feature type="region of interest" description="Disordered" evidence="4">
    <location>
        <begin position="896"/>
        <end position="949"/>
    </location>
</feature>
<keyword evidence="7" id="KW-1185">Reference proteome</keyword>
<feature type="compositionally biased region" description="Low complexity" evidence="4">
    <location>
        <begin position="1328"/>
        <end position="1381"/>
    </location>
</feature>
<dbReference type="GO" id="GO:0008270">
    <property type="term" value="F:zinc ion binding"/>
    <property type="evidence" value="ECO:0007669"/>
    <property type="project" value="InterPro"/>
</dbReference>
<comment type="caution">
    <text evidence="6">The sequence shown here is derived from an EMBL/GenBank/DDBJ whole genome shotgun (WGS) entry which is preliminary data.</text>
</comment>
<dbReference type="Proteomes" id="UP001301769">
    <property type="component" value="Unassembled WGS sequence"/>
</dbReference>
<feature type="compositionally biased region" description="Basic and acidic residues" evidence="4">
    <location>
        <begin position="76"/>
        <end position="86"/>
    </location>
</feature>
<feature type="compositionally biased region" description="Low complexity" evidence="4">
    <location>
        <begin position="177"/>
        <end position="186"/>
    </location>
</feature>
<feature type="compositionally biased region" description="Low complexity" evidence="4">
    <location>
        <begin position="1291"/>
        <end position="1300"/>
    </location>
</feature>
<evidence type="ECO:0000313" key="7">
    <source>
        <dbReference type="Proteomes" id="UP001301769"/>
    </source>
</evidence>
<dbReference type="GO" id="GO:0003677">
    <property type="term" value="F:DNA binding"/>
    <property type="evidence" value="ECO:0007669"/>
    <property type="project" value="InterPro"/>
</dbReference>
<feature type="compositionally biased region" description="Basic and acidic residues" evidence="4">
    <location>
        <begin position="356"/>
        <end position="372"/>
    </location>
</feature>
<feature type="compositionally biased region" description="Acidic residues" evidence="4">
    <location>
        <begin position="101"/>
        <end position="116"/>
    </location>
</feature>
<evidence type="ECO:0000259" key="5">
    <source>
        <dbReference type="PROSITE" id="PS50064"/>
    </source>
</evidence>
<keyword evidence="2" id="KW-0862">Zinc</keyword>
<name>A0AAN7B5K6_9PEZI</name>
<feature type="domain" description="PARP-type" evidence="5">
    <location>
        <begin position="645"/>
        <end position="736"/>
    </location>
</feature>
<feature type="compositionally biased region" description="Acidic residues" evidence="4">
    <location>
        <begin position="187"/>
        <end position="197"/>
    </location>
</feature>
<dbReference type="PROSITE" id="PS50064">
    <property type="entry name" value="ZF_PARP_2"/>
    <property type="match status" value="1"/>
</dbReference>
<accession>A0AAN7B5K6</accession>
<feature type="compositionally biased region" description="Basic residues" evidence="4">
    <location>
        <begin position="918"/>
        <end position="940"/>
    </location>
</feature>
<dbReference type="InterPro" id="IPR001510">
    <property type="entry name" value="Znf_PARP"/>
</dbReference>
<feature type="compositionally biased region" description="Polar residues" evidence="4">
    <location>
        <begin position="411"/>
        <end position="420"/>
    </location>
</feature>
<feature type="compositionally biased region" description="Polar residues" evidence="4">
    <location>
        <begin position="492"/>
        <end position="513"/>
    </location>
</feature>
<feature type="region of interest" description="Disordered" evidence="4">
    <location>
        <begin position="1174"/>
        <end position="1196"/>
    </location>
</feature>
<feature type="region of interest" description="Disordered" evidence="4">
    <location>
        <begin position="282"/>
        <end position="423"/>
    </location>
</feature>
<evidence type="ECO:0000256" key="1">
    <source>
        <dbReference type="ARBA" id="ARBA00022723"/>
    </source>
</evidence>
<sequence>MPRNHIKDDDLDFKIFVDPSCLGDPVEDTEPSASTNNDISAQPSMATDQLPDAALPDSESVKETSAVTVDDIDVPQEQKVEDVMVDKEEEVTPAAQAEDSAIVEEQQEDAPAEPTEETSHDSAAPEEADSAPSVQDQDQPTAEAEPEHKEEEQEQAGSQLDNDKQEEPSAPEHISIVESEAAAEQQDAVEEEQETEDVDKVTEEPQPKEQDVSLREEESHLDDEANHPEQQDEHVEITDETETQDLNDATDHVVRSVSSQSFTDRKTSLRTEALIQAAARAVVAKLERRKASGDSMQPEDEPEDVEHSILSTATEEGDTLLQYDGEETTSRRQSTNSTGSQLHHDVPSGDEGGESSSHHEPESDDVFSDRSARSSMASFDNNPPPAEEEDLTIKSPSVQHDLDQADRHSVRSTNTNTRSPRVSGVSMISDLSQYDKEDFVPTSREARLPFRTPSAIRNIQMSSPTPSVIHGVSPRSSKRCQNGGGGLPTISRLGSPTVTTTAQFSPKSRSTPTRLKPRREAPLVLLHVTVLPLRWMWGDILNCLDALDGKTYGETKETFQASEQLRSLRDSWRELQDHVTDTVLERGVLMPHPQDDFEVLEERFLDSLELPLRRRARIMECGHYLGPSNEFGPDEEGFVEESEDEYAEEKRHWCNTCRNEIRYEDLGPGKVFRVKVYASNGLMRAGAWEACWKEMERVDIEVEPIVEMSVQNELEKLVVINGELEEQRQREMEQAEAEAAAAQAARDEEVRLSVLAQSRPQSVAMLVQESVFNDEQAALPASRSLMDTPTTQDQQVRSSAMMISSPAAASMQMMHASPAQPPSTMASMRFASPSPQPSQSSPLRHAILPPEDPIPEEPPVRYGDTPQQSPLPLEPAHVDSQEIYPASSMSTSMPIMTRHADPYIPPSPRSPSEEAYVRRHRRTSSSRGRSTHSHQSHSHSQKHDYPVRGPQSLENASFIELLLEAFKVLLRDPKNVAIIVLCLFLMAILVRPSASSSAAQNGLQLVPRADMNGDGNEQLVGGYRYEAKAVEPVVQVESVVVPEVASVLVVTTTVTSTPAEASIDVEVAVAAETEVVGVDDIESGSAEEAAVMAEETAQDIIASDSALESVGNPLVEAADNVEESLDSLSAAPGNATVSVLAEEDQAKAEGTNQTEASIPVLAELNQELPSLLNMTDTTDLPEPAEEEEEEEEAASTIAPVEELAPPIVAQEEVFLIGPQNIETSTASTSETETATAAQEPNVVATATPSMSAGATNGTDPCQSIISQKTTLRIIETITETVTVSAVVASTATSSETTKVTSEAESKSASESESTAEVKPASTTATEQVATVSAPASVSESVSSMLETTTTVAPSLTTVQETVYETETETVRVTVSVGGSTSRQRHDEL</sequence>
<evidence type="ECO:0000313" key="6">
    <source>
        <dbReference type="EMBL" id="KAK4213636.1"/>
    </source>
</evidence>
<evidence type="ECO:0000256" key="4">
    <source>
        <dbReference type="SAM" id="MobiDB-lite"/>
    </source>
</evidence>
<feature type="compositionally biased region" description="Basic and acidic residues" evidence="4">
    <location>
        <begin position="198"/>
        <end position="237"/>
    </location>
</feature>
<reference evidence="6" key="1">
    <citation type="journal article" date="2023" name="Mol. Phylogenet. Evol.">
        <title>Genome-scale phylogeny and comparative genomics of the fungal order Sordariales.</title>
        <authorList>
            <person name="Hensen N."/>
            <person name="Bonometti L."/>
            <person name="Westerberg I."/>
            <person name="Brannstrom I.O."/>
            <person name="Guillou S."/>
            <person name="Cros-Aarteil S."/>
            <person name="Calhoun S."/>
            <person name="Haridas S."/>
            <person name="Kuo A."/>
            <person name="Mondo S."/>
            <person name="Pangilinan J."/>
            <person name="Riley R."/>
            <person name="LaButti K."/>
            <person name="Andreopoulos B."/>
            <person name="Lipzen A."/>
            <person name="Chen C."/>
            <person name="Yan M."/>
            <person name="Daum C."/>
            <person name="Ng V."/>
            <person name="Clum A."/>
            <person name="Steindorff A."/>
            <person name="Ohm R.A."/>
            <person name="Martin F."/>
            <person name="Silar P."/>
            <person name="Natvig D.O."/>
            <person name="Lalanne C."/>
            <person name="Gautier V."/>
            <person name="Ament-Velasquez S.L."/>
            <person name="Kruys A."/>
            <person name="Hutchinson M.I."/>
            <person name="Powell A.J."/>
            <person name="Barry K."/>
            <person name="Miller A.N."/>
            <person name="Grigoriev I.V."/>
            <person name="Debuchy R."/>
            <person name="Gladieux P."/>
            <person name="Hiltunen Thoren M."/>
            <person name="Johannesson H."/>
        </authorList>
    </citation>
    <scope>NUCLEOTIDE SEQUENCE</scope>
    <source>
        <strain evidence="6">PSN293</strain>
    </source>
</reference>
<evidence type="ECO:0000256" key="3">
    <source>
        <dbReference type="SAM" id="Coils"/>
    </source>
</evidence>
<feature type="region of interest" description="Disordered" evidence="4">
    <location>
        <begin position="461"/>
        <end position="514"/>
    </location>
</feature>
<feature type="compositionally biased region" description="Polar residues" evidence="4">
    <location>
        <begin position="31"/>
        <end position="47"/>
    </location>
</feature>